<dbReference type="OrthoDB" id="5318987at2"/>
<accession>A0A509EF28</accession>
<dbReference type="EMBL" id="CABFPH010000055">
    <property type="protein sequence ID" value="VUD72986.1"/>
    <property type="molecule type" value="Genomic_DNA"/>
</dbReference>
<evidence type="ECO:0000313" key="2">
    <source>
        <dbReference type="EMBL" id="VUD72986.1"/>
    </source>
</evidence>
<keyword evidence="3" id="KW-1185">Reference proteome</keyword>
<proteinExistence type="predicted"/>
<dbReference type="Proteomes" id="UP000410984">
    <property type="component" value="Unassembled WGS sequence"/>
</dbReference>
<evidence type="ECO:0000313" key="3">
    <source>
        <dbReference type="Proteomes" id="UP000410984"/>
    </source>
</evidence>
<dbReference type="GO" id="GO:0006508">
    <property type="term" value="P:proteolysis"/>
    <property type="evidence" value="ECO:0007669"/>
    <property type="project" value="InterPro"/>
</dbReference>
<dbReference type="AlphaFoldDB" id="A0A509EF28"/>
<sequence length="228" mass="24048">MTSVTILKDLRSEFGAARNQGSRPTCLAFAASDAHAALRPGWSPLSCEFAFYHAQQRAGRSPDQGATLSAMLATLRQEGQPEEIGWPYLGAPPTDSALWSPPAAVGPRFGRAGAPHAHAVDAIVAELDAERPVILLLKLSRSFYMPTPEGVIQPAPGETPEPARRHAVVAVGHGTVQGARAILVRNSWGPGWGIGGHGWLTEGFIAPRLFAAALLTEDVDVSARPLAA</sequence>
<gene>
    <name evidence="2" type="ORF">MET9862_03595</name>
</gene>
<reference evidence="2 3" key="1">
    <citation type="submission" date="2019-06" db="EMBL/GenBank/DDBJ databases">
        <authorList>
            <person name="Rodrigo-Torres L."/>
            <person name="Arahal R. D."/>
            <person name="Lucena T."/>
        </authorList>
    </citation>
    <scope>NUCLEOTIDE SEQUENCE [LARGE SCALE GENOMIC DNA]</scope>
    <source>
        <strain evidence="2 3">SB0023/3</strain>
    </source>
</reference>
<name>A0A509EF28_9HYPH</name>
<dbReference type="Gene3D" id="3.90.70.10">
    <property type="entry name" value="Cysteine proteinases"/>
    <property type="match status" value="1"/>
</dbReference>
<dbReference type="InterPro" id="IPR000668">
    <property type="entry name" value="Peptidase_C1A_C"/>
</dbReference>
<feature type="domain" description="Peptidase C1A papain C-terminal" evidence="1">
    <location>
        <begin position="119"/>
        <end position="199"/>
    </location>
</feature>
<dbReference type="Pfam" id="PF00112">
    <property type="entry name" value="Peptidase_C1"/>
    <property type="match status" value="1"/>
</dbReference>
<dbReference type="RefSeq" id="WP_142584255.1">
    <property type="nucleotide sequence ID" value="NZ_CABFPH010000055.1"/>
</dbReference>
<evidence type="ECO:0000259" key="1">
    <source>
        <dbReference type="Pfam" id="PF00112"/>
    </source>
</evidence>
<dbReference type="GO" id="GO:0008234">
    <property type="term" value="F:cysteine-type peptidase activity"/>
    <property type="evidence" value="ECO:0007669"/>
    <property type="project" value="InterPro"/>
</dbReference>
<organism evidence="2 3">
    <name type="scientific">Methylobacterium symbioticum</name>
    <dbReference type="NCBI Taxonomy" id="2584084"/>
    <lineage>
        <taxon>Bacteria</taxon>
        <taxon>Pseudomonadati</taxon>
        <taxon>Pseudomonadota</taxon>
        <taxon>Alphaproteobacteria</taxon>
        <taxon>Hyphomicrobiales</taxon>
        <taxon>Methylobacteriaceae</taxon>
        <taxon>Methylobacterium</taxon>
    </lineage>
</organism>
<dbReference type="SUPFAM" id="SSF54001">
    <property type="entry name" value="Cysteine proteinases"/>
    <property type="match status" value="1"/>
</dbReference>
<dbReference type="InterPro" id="IPR038765">
    <property type="entry name" value="Papain-like_cys_pep_sf"/>
</dbReference>
<protein>
    <recommendedName>
        <fullName evidence="1">Peptidase C1A papain C-terminal domain-containing protein</fullName>
    </recommendedName>
</protein>